<feature type="compositionally biased region" description="Basic and acidic residues" evidence="8">
    <location>
        <begin position="480"/>
        <end position="490"/>
    </location>
</feature>
<dbReference type="GO" id="GO:0005634">
    <property type="term" value="C:nucleus"/>
    <property type="evidence" value="ECO:0007669"/>
    <property type="project" value="UniProtKB-SubCell"/>
</dbReference>
<evidence type="ECO:0000256" key="5">
    <source>
        <dbReference type="ARBA" id="ARBA00023125"/>
    </source>
</evidence>
<keyword evidence="7" id="KW-0544">Nucleosome core</keyword>
<evidence type="ECO:0000256" key="2">
    <source>
        <dbReference type="ARBA" id="ARBA00004286"/>
    </source>
</evidence>
<dbReference type="SUPFAM" id="SSF47113">
    <property type="entry name" value="Histone-fold"/>
    <property type="match status" value="1"/>
</dbReference>
<protein>
    <submittedName>
        <fullName evidence="11">Uncharacterized protein</fullName>
    </submittedName>
</protein>
<evidence type="ECO:0000259" key="9">
    <source>
        <dbReference type="Pfam" id="PF00125"/>
    </source>
</evidence>
<evidence type="ECO:0000313" key="12">
    <source>
        <dbReference type="Proteomes" id="UP001231189"/>
    </source>
</evidence>
<evidence type="ECO:0000256" key="8">
    <source>
        <dbReference type="SAM" id="MobiDB-lite"/>
    </source>
</evidence>
<dbReference type="InterPro" id="IPR019557">
    <property type="entry name" value="AminoTfrase-like_pln_mobile"/>
</dbReference>
<name>A0AAD8X3M9_LOLMU</name>
<feature type="compositionally biased region" description="Low complexity" evidence="8">
    <location>
        <begin position="558"/>
        <end position="572"/>
    </location>
</feature>
<dbReference type="FunFam" id="1.10.20.10:FF:000085">
    <property type="entry name" value="Histone H3.2"/>
    <property type="match status" value="1"/>
</dbReference>
<comment type="subcellular location">
    <subcellularLocation>
        <location evidence="2">Chromosome</location>
    </subcellularLocation>
    <subcellularLocation>
        <location evidence="1">Nucleus</location>
    </subcellularLocation>
</comment>
<keyword evidence="5" id="KW-0238">DNA-binding</keyword>
<evidence type="ECO:0000256" key="4">
    <source>
        <dbReference type="ARBA" id="ARBA00022454"/>
    </source>
</evidence>
<dbReference type="InterPro" id="IPR009072">
    <property type="entry name" value="Histone-fold"/>
</dbReference>
<dbReference type="PANTHER" id="PTHR46033">
    <property type="entry name" value="PROTEIN MAIN-LIKE 2"/>
    <property type="match status" value="1"/>
</dbReference>
<proteinExistence type="inferred from homology"/>
<dbReference type="GO" id="GO:0010073">
    <property type="term" value="P:meristem maintenance"/>
    <property type="evidence" value="ECO:0007669"/>
    <property type="project" value="InterPro"/>
</dbReference>
<feature type="domain" description="Aminotransferase-like plant mobile" evidence="10">
    <location>
        <begin position="2"/>
        <end position="71"/>
    </location>
</feature>
<evidence type="ECO:0000256" key="3">
    <source>
        <dbReference type="ARBA" id="ARBA00010343"/>
    </source>
</evidence>
<dbReference type="GO" id="GO:0030527">
    <property type="term" value="F:structural constituent of chromatin"/>
    <property type="evidence" value="ECO:0007669"/>
    <property type="project" value="InterPro"/>
</dbReference>
<gene>
    <name evidence="11" type="ORF">QYE76_011022</name>
</gene>
<evidence type="ECO:0000256" key="1">
    <source>
        <dbReference type="ARBA" id="ARBA00004123"/>
    </source>
</evidence>
<dbReference type="CDD" id="cd22911">
    <property type="entry name" value="HFD_H3"/>
    <property type="match status" value="1"/>
</dbReference>
<dbReference type="GO" id="GO:0046982">
    <property type="term" value="F:protein heterodimerization activity"/>
    <property type="evidence" value="ECO:0007669"/>
    <property type="project" value="InterPro"/>
</dbReference>
<comment type="caution">
    <text evidence="11">The sequence shown here is derived from an EMBL/GenBank/DDBJ whole genome shotgun (WGS) entry which is preliminary data.</text>
</comment>
<evidence type="ECO:0000256" key="6">
    <source>
        <dbReference type="ARBA" id="ARBA00023242"/>
    </source>
</evidence>
<organism evidence="11 12">
    <name type="scientific">Lolium multiflorum</name>
    <name type="common">Italian ryegrass</name>
    <name type="synonym">Lolium perenne subsp. multiflorum</name>
    <dbReference type="NCBI Taxonomy" id="4521"/>
    <lineage>
        <taxon>Eukaryota</taxon>
        <taxon>Viridiplantae</taxon>
        <taxon>Streptophyta</taxon>
        <taxon>Embryophyta</taxon>
        <taxon>Tracheophyta</taxon>
        <taxon>Spermatophyta</taxon>
        <taxon>Magnoliopsida</taxon>
        <taxon>Liliopsida</taxon>
        <taxon>Poales</taxon>
        <taxon>Poaceae</taxon>
        <taxon>BOP clade</taxon>
        <taxon>Pooideae</taxon>
        <taxon>Poodae</taxon>
        <taxon>Poeae</taxon>
        <taxon>Poeae Chloroplast Group 2 (Poeae type)</taxon>
        <taxon>Loliodinae</taxon>
        <taxon>Loliinae</taxon>
        <taxon>Lolium</taxon>
    </lineage>
</organism>
<dbReference type="AlphaFoldDB" id="A0AAD8X3M9"/>
<comment type="similarity">
    <text evidence="3">Belongs to the histone H3 family.</text>
</comment>
<dbReference type="Gene3D" id="1.10.20.10">
    <property type="entry name" value="Histone, subunit A"/>
    <property type="match status" value="1"/>
</dbReference>
<reference evidence="11" key="1">
    <citation type="submission" date="2023-07" db="EMBL/GenBank/DDBJ databases">
        <title>A chromosome-level genome assembly of Lolium multiflorum.</title>
        <authorList>
            <person name="Chen Y."/>
            <person name="Copetti D."/>
            <person name="Kolliker R."/>
            <person name="Studer B."/>
        </authorList>
    </citation>
    <scope>NUCLEOTIDE SEQUENCE</scope>
    <source>
        <strain evidence="11">02402/16</strain>
        <tissue evidence="11">Leaf</tissue>
    </source>
</reference>
<feature type="domain" description="Core Histone H2A/H2B/H3" evidence="9">
    <location>
        <begin position="583"/>
        <end position="671"/>
    </location>
</feature>
<dbReference type="InterPro" id="IPR044824">
    <property type="entry name" value="MAIN-like"/>
</dbReference>
<accession>A0AAD8X3M9</accession>
<sequence>MNAAALTALVDRWRPETHTFHLRANEMTPTFQDVSMILGLPIQGEPMCMNTASDGWRGHMEDLIGMAPPPPEDPKDRTPSGAPFLWIRNNFGTCPQGANEDTLDEACRGTRSGGIGGCLLLLSVWSWDRLSVGRPRILNERPWPHYRNNPDREPTWAYLWDNVSEMTSGPKVMYKHYTEELDTLTAEQVDWEPYGTYYHIGSAMTDLNPKCLEEAHFWRMRCLLICMWLVECHQPHRVMRQFGLYQECPPQWQDTDHALHRLDRQRQRKITNWPVHHRSHVTAFQHCLEAIRNGGHVEIFPHDLAAFNNYLRWFHESTRIELVNHAYDDDILDDPIEFDEVAQSQYDMTARKGRSTSIASSLNFVVISKQTATECEVVWDQSHRDEKPIGPMRYFIKIPDDTILSQSITRGKKQATRSAYQLKPRGKAPNRYTPDDYVNRGKKVVIESDEEPARRSALRRMRTDEPSSSEEEEQEVQQQEEQRQRMERMAVPKQPTRAILAAVENPAAAMARTKHPATRNSRPQPKKQLQFGGSPGLGPQQQTGGTSMSEAPRRGGRRAAAATTQEAVAPVQQRVKKPHRFKPGTVALRQIRKYQKSTELLIPFAPFVRLVKEVTNFCSTKVYRWTPQALAALQEAAEYMLVDLFERANLCSIHAKRVTLMQKDIHLARRIGGPRW</sequence>
<feature type="compositionally biased region" description="Low complexity" evidence="8">
    <location>
        <begin position="528"/>
        <end position="547"/>
    </location>
</feature>
<feature type="domain" description="Aminotransferase-like plant mobile" evidence="10">
    <location>
        <begin position="115"/>
        <end position="276"/>
    </location>
</feature>
<dbReference type="PROSITE" id="PS00959">
    <property type="entry name" value="HISTONE_H3_2"/>
    <property type="match status" value="1"/>
</dbReference>
<feature type="region of interest" description="Disordered" evidence="8">
    <location>
        <begin position="410"/>
        <end position="496"/>
    </location>
</feature>
<evidence type="ECO:0000259" key="10">
    <source>
        <dbReference type="Pfam" id="PF10536"/>
    </source>
</evidence>
<dbReference type="InterPro" id="IPR000164">
    <property type="entry name" value="Histone_H3/CENP-A"/>
</dbReference>
<keyword evidence="6" id="KW-0539">Nucleus</keyword>
<dbReference type="SMART" id="SM00428">
    <property type="entry name" value="H3"/>
    <property type="match status" value="1"/>
</dbReference>
<keyword evidence="12" id="KW-1185">Reference proteome</keyword>
<evidence type="ECO:0000256" key="7">
    <source>
        <dbReference type="ARBA" id="ARBA00023269"/>
    </source>
</evidence>
<dbReference type="InterPro" id="IPR007125">
    <property type="entry name" value="H2A/H2B/H3"/>
</dbReference>
<evidence type="ECO:0000313" key="11">
    <source>
        <dbReference type="EMBL" id="KAK1694325.1"/>
    </source>
</evidence>
<dbReference type="Proteomes" id="UP001231189">
    <property type="component" value="Unassembled WGS sequence"/>
</dbReference>
<dbReference type="Pfam" id="PF10536">
    <property type="entry name" value="PMD"/>
    <property type="match status" value="2"/>
</dbReference>
<keyword evidence="4" id="KW-0158">Chromosome</keyword>
<dbReference type="EMBL" id="JAUUTY010000001">
    <property type="protein sequence ID" value="KAK1694325.1"/>
    <property type="molecule type" value="Genomic_DNA"/>
</dbReference>
<dbReference type="Pfam" id="PF00125">
    <property type="entry name" value="Histone"/>
    <property type="match status" value="1"/>
</dbReference>
<dbReference type="PANTHER" id="PTHR46033:SF87">
    <property type="entry name" value="AMINOTRANSFERASE-LIKE PLANT MOBILE DOMAIN-CONTAINING PROTEIN"/>
    <property type="match status" value="1"/>
</dbReference>
<dbReference type="GO" id="GO:0003677">
    <property type="term" value="F:DNA binding"/>
    <property type="evidence" value="ECO:0007669"/>
    <property type="project" value="UniProtKB-KW"/>
</dbReference>
<feature type="region of interest" description="Disordered" evidence="8">
    <location>
        <begin position="508"/>
        <end position="574"/>
    </location>
</feature>
<dbReference type="GO" id="GO:0000786">
    <property type="term" value="C:nucleosome"/>
    <property type="evidence" value="ECO:0007669"/>
    <property type="project" value="UniProtKB-KW"/>
</dbReference>